<protein>
    <recommendedName>
        <fullName evidence="4">Mce-associated membrane protein</fullName>
    </recommendedName>
</protein>
<proteinExistence type="predicted"/>
<dbReference type="OrthoDB" id="4379928at2"/>
<dbReference type="EMBL" id="FNLM01000036">
    <property type="protein sequence ID" value="SDU83436.1"/>
    <property type="molecule type" value="Genomic_DNA"/>
</dbReference>
<keyword evidence="1" id="KW-0472">Membrane</keyword>
<keyword evidence="1" id="KW-1133">Transmembrane helix</keyword>
<reference evidence="2 3" key="1">
    <citation type="submission" date="2016-10" db="EMBL/GenBank/DDBJ databases">
        <authorList>
            <person name="de Groot N.N."/>
        </authorList>
    </citation>
    <scope>NUCLEOTIDE SEQUENCE [LARGE SCALE GENOMIC DNA]</scope>
    <source>
        <strain evidence="2 3">DSM 44215</strain>
    </source>
</reference>
<evidence type="ECO:0008006" key="4">
    <source>
        <dbReference type="Google" id="ProtNLM"/>
    </source>
</evidence>
<dbReference type="STRING" id="158898.SAMN04488548_136742"/>
<dbReference type="AlphaFoldDB" id="A0A1H2LT00"/>
<evidence type="ECO:0000313" key="2">
    <source>
        <dbReference type="EMBL" id="SDU83436.1"/>
    </source>
</evidence>
<evidence type="ECO:0000256" key="1">
    <source>
        <dbReference type="SAM" id="Phobius"/>
    </source>
</evidence>
<evidence type="ECO:0000313" key="3">
    <source>
        <dbReference type="Proteomes" id="UP000183180"/>
    </source>
</evidence>
<organism evidence="2 3">
    <name type="scientific">Gordonia westfalica</name>
    <dbReference type="NCBI Taxonomy" id="158898"/>
    <lineage>
        <taxon>Bacteria</taxon>
        <taxon>Bacillati</taxon>
        <taxon>Actinomycetota</taxon>
        <taxon>Actinomycetes</taxon>
        <taxon>Mycobacteriales</taxon>
        <taxon>Gordoniaceae</taxon>
        <taxon>Gordonia</taxon>
    </lineage>
</organism>
<feature type="transmembrane region" description="Helical" evidence="1">
    <location>
        <begin position="12"/>
        <end position="34"/>
    </location>
</feature>
<keyword evidence="1" id="KW-0812">Transmembrane</keyword>
<accession>A0A1H2LT00</accession>
<gene>
    <name evidence="2" type="ORF">SAMN04488548_136742</name>
</gene>
<dbReference type="RefSeq" id="WP_074854077.1">
    <property type="nucleotide sequence ID" value="NZ_FNLM01000036.1"/>
</dbReference>
<sequence>MTSTGYISSRAGAVRVLVAALVLGVALFAVGFAWRSYSAGEDLQHSREQLRDRAGTIVADVFSVDSARWQQDRSRARELVARDFLDSYGAQLTRPPEPGTVSVVWRPEIVSVVDADATEGKALMRVAVTVRAGAPAESEPSATTVRRSVLARFVRADDTWLLAAADVIG</sequence>
<name>A0A1H2LT00_9ACTN</name>
<dbReference type="Proteomes" id="UP000183180">
    <property type="component" value="Unassembled WGS sequence"/>
</dbReference>